<evidence type="ECO:0000313" key="9">
    <source>
        <dbReference type="EMBL" id="PQJ29065.1"/>
    </source>
</evidence>
<dbReference type="GO" id="GO:0005886">
    <property type="term" value="C:plasma membrane"/>
    <property type="evidence" value="ECO:0007669"/>
    <property type="project" value="UniProtKB-SubCell"/>
</dbReference>
<protein>
    <recommendedName>
        <fullName evidence="8">Major facilitator superfamily (MFS) profile domain-containing protein</fullName>
    </recommendedName>
</protein>
<name>A0A2S7U247_9BACT</name>
<sequence>MLADLRLLPRPFYLLMAGSFINRFGHFVIPFLAIYLRQLGFPPAVTGYTLGAYGAGGFCASILGGYLTDRIGRKPTLLISCFGAAVAMILLAFANSIPSFIAGAFLTGLMTNLYYPASSSLTADLIGKELRVRAFAVQRLVINLATACGLMTAGLVAASSFVWLFIADAATTVILGLIVLFGLKKGIGRKASTNAGWGAALPVIAKDWPFLRSVGASFLVAAVFWQTGSTLGLQVTGESGLDAKAYGFLLGLNGMMIVFFELPLTNWTRRHDPQRLMALGYSLLGGGLALLAFGSGLTMLVLAIVVLTIGEMISSPVASTYVANLAPDEMRGRYMGVNGFSWNIAAGVGPMAGLWLFGSSPELLWAFCGITGLAAAWLILIRAKAAV</sequence>
<dbReference type="PANTHER" id="PTHR23517">
    <property type="entry name" value="RESISTANCE PROTEIN MDTM, PUTATIVE-RELATED-RELATED"/>
    <property type="match status" value="1"/>
</dbReference>
<dbReference type="AlphaFoldDB" id="A0A2S7U247"/>
<feature type="transmembrane region" description="Helical" evidence="7">
    <location>
        <begin position="276"/>
        <end position="294"/>
    </location>
</feature>
<dbReference type="InterPro" id="IPR011701">
    <property type="entry name" value="MFS"/>
</dbReference>
<dbReference type="Proteomes" id="UP000239907">
    <property type="component" value="Unassembled WGS sequence"/>
</dbReference>
<keyword evidence="4 7" id="KW-0812">Transmembrane</keyword>
<evidence type="ECO:0000256" key="1">
    <source>
        <dbReference type="ARBA" id="ARBA00004651"/>
    </source>
</evidence>
<comment type="caution">
    <text evidence="9">The sequence shown here is derived from an EMBL/GenBank/DDBJ whole genome shotgun (WGS) entry which is preliminary data.</text>
</comment>
<accession>A0A2S7U247</accession>
<evidence type="ECO:0000259" key="8">
    <source>
        <dbReference type="PROSITE" id="PS50850"/>
    </source>
</evidence>
<dbReference type="OrthoDB" id="9793283at2"/>
<evidence type="ECO:0000256" key="2">
    <source>
        <dbReference type="ARBA" id="ARBA00022448"/>
    </source>
</evidence>
<evidence type="ECO:0000256" key="4">
    <source>
        <dbReference type="ARBA" id="ARBA00022692"/>
    </source>
</evidence>
<keyword evidence="10" id="KW-1185">Reference proteome</keyword>
<feature type="domain" description="Major facilitator superfamily (MFS) profile" evidence="8">
    <location>
        <begin position="1"/>
        <end position="386"/>
    </location>
</feature>
<proteinExistence type="predicted"/>
<evidence type="ECO:0000256" key="6">
    <source>
        <dbReference type="ARBA" id="ARBA00023136"/>
    </source>
</evidence>
<gene>
    <name evidence="9" type="ORF">BSZ32_11565</name>
</gene>
<dbReference type="RefSeq" id="WP_129589729.1">
    <property type="nucleotide sequence ID" value="NZ_MQWA01000001.1"/>
</dbReference>
<feature type="transmembrane region" description="Helical" evidence="7">
    <location>
        <begin position="300"/>
        <end position="323"/>
    </location>
</feature>
<feature type="transmembrane region" description="Helical" evidence="7">
    <location>
        <begin position="75"/>
        <end position="93"/>
    </location>
</feature>
<evidence type="ECO:0000256" key="7">
    <source>
        <dbReference type="SAM" id="Phobius"/>
    </source>
</evidence>
<feature type="transmembrane region" description="Helical" evidence="7">
    <location>
        <begin position="363"/>
        <end position="381"/>
    </location>
</feature>
<evidence type="ECO:0000256" key="5">
    <source>
        <dbReference type="ARBA" id="ARBA00022989"/>
    </source>
</evidence>
<comment type="subcellular location">
    <subcellularLocation>
        <location evidence="1">Cell membrane</location>
        <topology evidence="1">Multi-pass membrane protein</topology>
    </subcellularLocation>
</comment>
<evidence type="ECO:0000256" key="3">
    <source>
        <dbReference type="ARBA" id="ARBA00022475"/>
    </source>
</evidence>
<feature type="transmembrane region" description="Helical" evidence="7">
    <location>
        <begin position="136"/>
        <end position="156"/>
    </location>
</feature>
<feature type="transmembrane region" description="Helical" evidence="7">
    <location>
        <begin position="209"/>
        <end position="225"/>
    </location>
</feature>
<dbReference type="PROSITE" id="PS50850">
    <property type="entry name" value="MFS"/>
    <property type="match status" value="1"/>
</dbReference>
<feature type="transmembrane region" description="Helical" evidence="7">
    <location>
        <begin position="162"/>
        <end position="183"/>
    </location>
</feature>
<dbReference type="GO" id="GO:0022857">
    <property type="term" value="F:transmembrane transporter activity"/>
    <property type="evidence" value="ECO:0007669"/>
    <property type="project" value="InterPro"/>
</dbReference>
<reference evidence="9 10" key="1">
    <citation type="submission" date="2016-12" db="EMBL/GenBank/DDBJ databases">
        <title>Study of bacterial adaptation to deep sea.</title>
        <authorList>
            <person name="Song J."/>
            <person name="Yoshizawa S."/>
            <person name="Kogure K."/>
        </authorList>
    </citation>
    <scope>NUCLEOTIDE SEQUENCE [LARGE SCALE GENOMIC DNA]</scope>
    <source>
        <strain evidence="9 10">SAORIC-165</strain>
    </source>
</reference>
<dbReference type="SUPFAM" id="SSF103473">
    <property type="entry name" value="MFS general substrate transporter"/>
    <property type="match status" value="1"/>
</dbReference>
<keyword evidence="5 7" id="KW-1133">Transmembrane helix</keyword>
<evidence type="ECO:0000313" key="10">
    <source>
        <dbReference type="Proteomes" id="UP000239907"/>
    </source>
</evidence>
<feature type="transmembrane region" description="Helical" evidence="7">
    <location>
        <begin position="335"/>
        <end position="357"/>
    </location>
</feature>
<dbReference type="InterPro" id="IPR020846">
    <property type="entry name" value="MFS_dom"/>
</dbReference>
<feature type="transmembrane region" description="Helical" evidence="7">
    <location>
        <begin position="245"/>
        <end position="264"/>
    </location>
</feature>
<dbReference type="InterPro" id="IPR050171">
    <property type="entry name" value="MFS_Transporters"/>
</dbReference>
<dbReference type="InterPro" id="IPR036259">
    <property type="entry name" value="MFS_trans_sf"/>
</dbReference>
<dbReference type="PANTHER" id="PTHR23517:SF2">
    <property type="entry name" value="MULTIDRUG RESISTANCE PROTEIN MDTH"/>
    <property type="match status" value="1"/>
</dbReference>
<keyword evidence="2" id="KW-0813">Transport</keyword>
<dbReference type="Gene3D" id="1.20.1250.20">
    <property type="entry name" value="MFS general substrate transporter like domains"/>
    <property type="match status" value="1"/>
</dbReference>
<feature type="transmembrane region" description="Helical" evidence="7">
    <location>
        <begin position="12"/>
        <end position="36"/>
    </location>
</feature>
<organism evidence="9 10">
    <name type="scientific">Rubritalea profundi</name>
    <dbReference type="NCBI Taxonomy" id="1658618"/>
    <lineage>
        <taxon>Bacteria</taxon>
        <taxon>Pseudomonadati</taxon>
        <taxon>Verrucomicrobiota</taxon>
        <taxon>Verrucomicrobiia</taxon>
        <taxon>Verrucomicrobiales</taxon>
        <taxon>Rubritaleaceae</taxon>
        <taxon>Rubritalea</taxon>
    </lineage>
</organism>
<feature type="transmembrane region" description="Helical" evidence="7">
    <location>
        <begin position="48"/>
        <end position="68"/>
    </location>
</feature>
<feature type="transmembrane region" description="Helical" evidence="7">
    <location>
        <begin position="99"/>
        <end position="115"/>
    </location>
</feature>
<keyword evidence="3" id="KW-1003">Cell membrane</keyword>
<dbReference type="Pfam" id="PF07690">
    <property type="entry name" value="MFS_1"/>
    <property type="match status" value="1"/>
</dbReference>
<dbReference type="CDD" id="cd17329">
    <property type="entry name" value="MFS_MdtH_MDR_like"/>
    <property type="match status" value="1"/>
</dbReference>
<dbReference type="EMBL" id="MQWA01000001">
    <property type="protein sequence ID" value="PQJ29065.1"/>
    <property type="molecule type" value="Genomic_DNA"/>
</dbReference>
<keyword evidence="6 7" id="KW-0472">Membrane</keyword>